<keyword evidence="3" id="KW-1185">Reference proteome</keyword>
<feature type="compositionally biased region" description="Basic and acidic residues" evidence="1">
    <location>
        <begin position="1"/>
        <end position="95"/>
    </location>
</feature>
<dbReference type="GO" id="GO:0005930">
    <property type="term" value="C:axoneme"/>
    <property type="evidence" value="ECO:0007669"/>
    <property type="project" value="TreeGrafter"/>
</dbReference>
<evidence type="ECO:0000313" key="2">
    <source>
        <dbReference type="EMBL" id="NWR06174.1"/>
    </source>
</evidence>
<dbReference type="PANTHER" id="PTHR23053:SF0">
    <property type="entry name" value="HYDROCEPHALUS-INDUCING PROTEIN HOMOLOG"/>
    <property type="match status" value="1"/>
</dbReference>
<evidence type="ECO:0000256" key="1">
    <source>
        <dbReference type="SAM" id="MobiDB-lite"/>
    </source>
</evidence>
<feature type="region of interest" description="Disordered" evidence="1">
    <location>
        <begin position="268"/>
        <end position="322"/>
    </location>
</feature>
<feature type="compositionally biased region" description="Acidic residues" evidence="1">
    <location>
        <begin position="96"/>
        <end position="106"/>
    </location>
</feature>
<accession>A0A7K4U7B3</accession>
<feature type="compositionally biased region" description="Polar residues" evidence="1">
    <location>
        <begin position="181"/>
        <end position="190"/>
    </location>
</feature>
<sequence length="443" mass="49128">GETKAPKKGEAKAPEKGETKAPKKGEPKAPEKGEAKAPEKGEAKSSEKGETKAAKKGEAKAPEKGESKAPEKGETRAPKKGEAKAPEQEETKAPEQEETGISEDPAEMEKNLILRFQIHEFSQQNVAQVFSYWDRVQGTVELPVIENGNKALPSAENKGQKTSKPQEKVEKKPAQKHRGQSRPQSSQLGTESKVAEEAVRDGHVGVPCLDIQFTDPKAMFMEILRSGRLPTEDQMLRHLGLHPEGPPLPPAVLLSVVNYPEERLGSPEHANALDVKGSSAEGQPKTGKEASRDNSPKENQVSTQRTEHPQDSSTTRSKSTLRSASIPTEFLRLKRYRWIVPAHGEVELKVHFSTQKPGKFEQTLRFELVGTKRQYELPCSATGLYPSISQDPRLVFPQWRETMEADEIVFKEYVESTEQFHFGPLLCGKSREWYVLPAGPCTF</sequence>
<protein>
    <submittedName>
        <fullName evidence="2">HYDIN protein</fullName>
    </submittedName>
</protein>
<name>A0A7K4U7B3_9SYLV</name>
<proteinExistence type="predicted"/>
<dbReference type="PANTHER" id="PTHR23053">
    <property type="entry name" value="DLEC1 DELETED IN LUNG AND ESOPHAGEAL CANCER 1"/>
    <property type="match status" value="1"/>
</dbReference>
<dbReference type="Pfam" id="PF02389">
    <property type="entry name" value="Cornifin"/>
    <property type="match status" value="1"/>
</dbReference>
<dbReference type="Proteomes" id="UP000580691">
    <property type="component" value="Unassembled WGS sequence"/>
</dbReference>
<dbReference type="GO" id="GO:0003341">
    <property type="term" value="P:cilium movement"/>
    <property type="evidence" value="ECO:0007669"/>
    <property type="project" value="TreeGrafter"/>
</dbReference>
<dbReference type="InterPro" id="IPR033305">
    <property type="entry name" value="Hydin-like"/>
</dbReference>
<feature type="compositionally biased region" description="Basic and acidic residues" evidence="1">
    <location>
        <begin position="164"/>
        <end position="173"/>
    </location>
</feature>
<feature type="compositionally biased region" description="Basic and acidic residues" evidence="1">
    <location>
        <begin position="286"/>
        <end position="296"/>
    </location>
</feature>
<organism evidence="2 3">
    <name type="scientific">Sinosuthora webbiana</name>
    <dbReference type="NCBI Taxonomy" id="337173"/>
    <lineage>
        <taxon>Eukaryota</taxon>
        <taxon>Metazoa</taxon>
        <taxon>Chordata</taxon>
        <taxon>Craniata</taxon>
        <taxon>Vertebrata</taxon>
        <taxon>Euteleostomi</taxon>
        <taxon>Archelosauria</taxon>
        <taxon>Archosauria</taxon>
        <taxon>Dinosauria</taxon>
        <taxon>Saurischia</taxon>
        <taxon>Theropoda</taxon>
        <taxon>Coelurosauria</taxon>
        <taxon>Aves</taxon>
        <taxon>Neognathae</taxon>
        <taxon>Neoaves</taxon>
        <taxon>Telluraves</taxon>
        <taxon>Australaves</taxon>
        <taxon>Passeriformes</taxon>
        <taxon>Sylvioidea</taxon>
        <taxon>Sylviidae</taxon>
        <taxon>Sinosuthora</taxon>
    </lineage>
</organism>
<feature type="compositionally biased region" description="Low complexity" evidence="1">
    <location>
        <begin position="312"/>
        <end position="322"/>
    </location>
</feature>
<feature type="non-terminal residue" evidence="2">
    <location>
        <position position="443"/>
    </location>
</feature>
<evidence type="ECO:0000313" key="3">
    <source>
        <dbReference type="Proteomes" id="UP000580691"/>
    </source>
</evidence>
<dbReference type="EMBL" id="VXBN01009783">
    <property type="protein sequence ID" value="NWR06174.1"/>
    <property type="molecule type" value="Genomic_DNA"/>
</dbReference>
<feature type="region of interest" description="Disordered" evidence="1">
    <location>
        <begin position="1"/>
        <end position="107"/>
    </location>
</feature>
<dbReference type="OrthoDB" id="442692at2759"/>
<comment type="caution">
    <text evidence="2">The sequence shown here is derived from an EMBL/GenBank/DDBJ whole genome shotgun (WGS) entry which is preliminary data.</text>
</comment>
<dbReference type="GO" id="GO:1904158">
    <property type="term" value="P:axonemal central apparatus assembly"/>
    <property type="evidence" value="ECO:0007669"/>
    <property type="project" value="TreeGrafter"/>
</dbReference>
<reference evidence="2 3" key="1">
    <citation type="submission" date="2019-09" db="EMBL/GenBank/DDBJ databases">
        <title>Bird 10,000 Genomes (B10K) Project - Family phase.</title>
        <authorList>
            <person name="Zhang G."/>
        </authorList>
    </citation>
    <scope>NUCLEOTIDE SEQUENCE [LARGE SCALE GENOMIC DNA]</scope>
    <source>
        <strain evidence="2">B10K-DU-002-08</strain>
        <tissue evidence="2">Muscle</tissue>
    </source>
</reference>
<gene>
    <name evidence="2" type="primary">Hydin_9</name>
    <name evidence="2" type="ORF">SINWEB_R16251</name>
</gene>
<feature type="region of interest" description="Disordered" evidence="1">
    <location>
        <begin position="150"/>
        <end position="198"/>
    </location>
</feature>
<feature type="non-terminal residue" evidence="2">
    <location>
        <position position="1"/>
    </location>
</feature>
<dbReference type="AlphaFoldDB" id="A0A7K4U7B3"/>